<sequence>MAYCTGQANSHRQLANILVEKCQVHGWVWQQGILSKNNWFIKISVQENPMSNQGIIITGGTGQQGATLVNASATSVRMGSPHTSELLIKFPVLFHLFIFENEVYLIAKSDHDKYYYLAFGGSELVNQAQANGLWLSATACYHGYWSQSISIYETNGGAGGGGNPSAVAPFWNRSGFSENWSNAVICHGLNDTLWSSGSSIAYATFEPLISRLPTAHFADSPLLPYNVYLQRPQNKLSLIAQFDNARFLRIDNHEPEQIITLGHERWMIFPFFRKNIASRSRGYGNHTGTFGWAIRYEG</sequence>
<evidence type="ECO:0000313" key="1">
    <source>
        <dbReference type="EMBL" id="OBX64695.1"/>
    </source>
</evidence>
<organism evidence="1 2">
    <name type="scientific">Moraxella lacunata</name>
    <dbReference type="NCBI Taxonomy" id="477"/>
    <lineage>
        <taxon>Bacteria</taxon>
        <taxon>Pseudomonadati</taxon>
        <taxon>Pseudomonadota</taxon>
        <taxon>Gammaproteobacteria</taxon>
        <taxon>Moraxellales</taxon>
        <taxon>Moraxellaceae</taxon>
        <taxon>Moraxella</taxon>
    </lineage>
</organism>
<gene>
    <name evidence="1" type="ORF">A9309_04095</name>
</gene>
<name>A0A1B8Q4U1_MORLA</name>
<dbReference type="AlphaFoldDB" id="A0A1B8Q4U1"/>
<reference evidence="1 2" key="1">
    <citation type="submission" date="2016-06" db="EMBL/GenBank/DDBJ databases">
        <title>Draft genome of Moraxella lacunata CCUG 57757A.</title>
        <authorList>
            <person name="Salva-Serra F."/>
            <person name="Engstrom-Jakobsson H."/>
            <person name="Thorell K."/>
            <person name="Gonzales-Siles L."/>
            <person name="Karlsson R."/>
            <person name="Boulund F."/>
            <person name="Engstrand L."/>
            <person name="Kristiansson E."/>
            <person name="Moore E."/>
        </authorList>
    </citation>
    <scope>NUCLEOTIDE SEQUENCE [LARGE SCALE GENOMIC DNA]</scope>
    <source>
        <strain evidence="1 2">CCUG 57757A</strain>
    </source>
</reference>
<protein>
    <submittedName>
        <fullName evidence="1">Uncharacterized protein</fullName>
    </submittedName>
</protein>
<dbReference type="Proteomes" id="UP000092607">
    <property type="component" value="Unassembled WGS sequence"/>
</dbReference>
<evidence type="ECO:0000313" key="2">
    <source>
        <dbReference type="Proteomes" id="UP000092607"/>
    </source>
</evidence>
<accession>A0A1B8Q4U1</accession>
<dbReference type="EMBL" id="LZMS01000040">
    <property type="protein sequence ID" value="OBX64695.1"/>
    <property type="molecule type" value="Genomic_DNA"/>
</dbReference>
<proteinExistence type="predicted"/>
<dbReference type="OrthoDB" id="6015083at2"/>
<dbReference type="RefSeq" id="WP_065255155.1">
    <property type="nucleotide sequence ID" value="NZ_JARDJM010000006.1"/>
</dbReference>
<comment type="caution">
    <text evidence="1">The sequence shown here is derived from an EMBL/GenBank/DDBJ whole genome shotgun (WGS) entry which is preliminary data.</text>
</comment>